<sequence length="23" mass="2577">MQCIILMALAENHDIGHFCFVGN</sequence>
<organism evidence="1">
    <name type="scientific">Rhizophora mucronata</name>
    <name type="common">Asiatic mangrove</name>
    <dbReference type="NCBI Taxonomy" id="61149"/>
    <lineage>
        <taxon>Eukaryota</taxon>
        <taxon>Viridiplantae</taxon>
        <taxon>Streptophyta</taxon>
        <taxon>Embryophyta</taxon>
        <taxon>Tracheophyta</taxon>
        <taxon>Spermatophyta</taxon>
        <taxon>Magnoliopsida</taxon>
        <taxon>eudicotyledons</taxon>
        <taxon>Gunneridae</taxon>
        <taxon>Pentapetalae</taxon>
        <taxon>rosids</taxon>
        <taxon>fabids</taxon>
        <taxon>Malpighiales</taxon>
        <taxon>Rhizophoraceae</taxon>
        <taxon>Rhizophora</taxon>
    </lineage>
</organism>
<dbReference type="EMBL" id="GGEC01062071">
    <property type="protein sequence ID" value="MBX42555.1"/>
    <property type="molecule type" value="Transcribed_RNA"/>
</dbReference>
<protein>
    <submittedName>
        <fullName evidence="1">Uncharacterized protein</fullName>
    </submittedName>
</protein>
<proteinExistence type="predicted"/>
<reference evidence="1" key="1">
    <citation type="submission" date="2018-02" db="EMBL/GenBank/DDBJ databases">
        <title>Rhizophora mucronata_Transcriptome.</title>
        <authorList>
            <person name="Meera S.P."/>
            <person name="Sreeshan A."/>
            <person name="Augustine A."/>
        </authorList>
    </citation>
    <scope>NUCLEOTIDE SEQUENCE</scope>
    <source>
        <tissue evidence="1">Leaf</tissue>
    </source>
</reference>
<name>A0A2P2NJC7_RHIMU</name>
<dbReference type="AlphaFoldDB" id="A0A2P2NJC7"/>
<accession>A0A2P2NJC7</accession>
<evidence type="ECO:0000313" key="1">
    <source>
        <dbReference type="EMBL" id="MBX42555.1"/>
    </source>
</evidence>